<feature type="coiled-coil region" evidence="1">
    <location>
        <begin position="197"/>
        <end position="224"/>
    </location>
</feature>
<proteinExistence type="predicted"/>
<dbReference type="Proteomes" id="UP001160148">
    <property type="component" value="Unassembled WGS sequence"/>
</dbReference>
<feature type="region of interest" description="Disordered" evidence="2">
    <location>
        <begin position="89"/>
        <end position="115"/>
    </location>
</feature>
<comment type="caution">
    <text evidence="3">The sequence shown here is derived from an EMBL/GenBank/DDBJ whole genome shotgun (WGS) entry which is preliminary data.</text>
</comment>
<gene>
    <name evidence="3" type="ORF">MEUPH1_LOCUS12571</name>
</gene>
<reference evidence="3 4" key="1">
    <citation type="submission" date="2023-01" db="EMBL/GenBank/DDBJ databases">
        <authorList>
            <person name="Whitehead M."/>
        </authorList>
    </citation>
    <scope>NUCLEOTIDE SEQUENCE [LARGE SCALE GENOMIC DNA]</scope>
</reference>
<evidence type="ECO:0000313" key="3">
    <source>
        <dbReference type="EMBL" id="CAI6356884.1"/>
    </source>
</evidence>
<evidence type="ECO:0000313" key="4">
    <source>
        <dbReference type="Proteomes" id="UP001160148"/>
    </source>
</evidence>
<evidence type="ECO:0000256" key="1">
    <source>
        <dbReference type="SAM" id="Coils"/>
    </source>
</evidence>
<evidence type="ECO:0000256" key="2">
    <source>
        <dbReference type="SAM" id="MobiDB-lite"/>
    </source>
</evidence>
<sequence>MASSSKNLEPHHSSAEAKEEQRRQLKCINRSCRNVDALVDASEIVCHYYDVDYKPGKEVCMACFKQCHQYYQNMDKKWEEMFFTAESTSPCFDSSSEEEEEEKQNPSTFKVDLPPDPEVKKALEDEIEKIFHKNNHFFAHKAELTKEYIDKKLPECNANGEYLDNYIEYLEMESLRNTVYNSLNQPIVTSRVEPVDINELEDRLQEEQEENNMPQKEINKLKTEIEMLT</sequence>
<organism evidence="3 4">
    <name type="scientific">Macrosiphum euphorbiae</name>
    <name type="common">potato aphid</name>
    <dbReference type="NCBI Taxonomy" id="13131"/>
    <lineage>
        <taxon>Eukaryota</taxon>
        <taxon>Metazoa</taxon>
        <taxon>Ecdysozoa</taxon>
        <taxon>Arthropoda</taxon>
        <taxon>Hexapoda</taxon>
        <taxon>Insecta</taxon>
        <taxon>Pterygota</taxon>
        <taxon>Neoptera</taxon>
        <taxon>Paraneoptera</taxon>
        <taxon>Hemiptera</taxon>
        <taxon>Sternorrhyncha</taxon>
        <taxon>Aphidomorpha</taxon>
        <taxon>Aphidoidea</taxon>
        <taxon>Aphididae</taxon>
        <taxon>Macrosiphini</taxon>
        <taxon>Macrosiphum</taxon>
    </lineage>
</organism>
<name>A0AAV0WLL0_9HEMI</name>
<accession>A0AAV0WLL0</accession>
<keyword evidence="1" id="KW-0175">Coiled coil</keyword>
<keyword evidence="4" id="KW-1185">Reference proteome</keyword>
<dbReference type="AlphaFoldDB" id="A0AAV0WLL0"/>
<dbReference type="EMBL" id="CARXXK010000002">
    <property type="protein sequence ID" value="CAI6356884.1"/>
    <property type="molecule type" value="Genomic_DNA"/>
</dbReference>
<protein>
    <submittedName>
        <fullName evidence="3">Uncharacterized protein</fullName>
    </submittedName>
</protein>